<dbReference type="Pfam" id="PF05979">
    <property type="entry name" value="DUF896"/>
    <property type="match status" value="1"/>
</dbReference>
<dbReference type="SUPFAM" id="SSF158221">
    <property type="entry name" value="YnzC-like"/>
    <property type="match status" value="1"/>
</dbReference>
<keyword evidence="4" id="KW-1185">Reference proteome</keyword>
<evidence type="ECO:0000313" key="3">
    <source>
        <dbReference type="EMBL" id="MDG5752681.1"/>
    </source>
</evidence>
<dbReference type="PANTHER" id="PTHR37300">
    <property type="entry name" value="UPF0291 PROTEIN CBO2609/CLC_2481"/>
    <property type="match status" value="1"/>
</dbReference>
<protein>
    <recommendedName>
        <fullName evidence="2">UPF0291 protein P6P90_01520</fullName>
    </recommendedName>
</protein>
<accession>A0ABT6H2K7</accession>
<dbReference type="Gene3D" id="1.10.287.540">
    <property type="entry name" value="Helix hairpin bin"/>
    <property type="match status" value="1"/>
</dbReference>
<dbReference type="Proteomes" id="UP001218246">
    <property type="component" value="Unassembled WGS sequence"/>
</dbReference>
<evidence type="ECO:0000313" key="4">
    <source>
        <dbReference type="Proteomes" id="UP001218246"/>
    </source>
</evidence>
<dbReference type="InterPro" id="IPR009242">
    <property type="entry name" value="DUF896"/>
</dbReference>
<comment type="similarity">
    <text evidence="2">Belongs to the UPF0291 family.</text>
</comment>
<dbReference type="PANTHER" id="PTHR37300:SF1">
    <property type="entry name" value="UPF0291 PROTEIN YNZC"/>
    <property type="match status" value="1"/>
</dbReference>
<sequence>MLPAEKLNRINELARKAKAQGLTVEEQKERHELRQEYLKAFRGDMLTHLKSMKIVDEKGKDVTPEKLKLLKAEGNGLVN</sequence>
<evidence type="ECO:0000256" key="2">
    <source>
        <dbReference type="HAMAP-Rule" id="MF_01103"/>
    </source>
</evidence>
<dbReference type="HAMAP" id="MF_01103">
    <property type="entry name" value="UPF0291"/>
    <property type="match status" value="1"/>
</dbReference>
<evidence type="ECO:0000256" key="1">
    <source>
        <dbReference type="ARBA" id="ARBA00022490"/>
    </source>
</evidence>
<dbReference type="RefSeq" id="WP_124563779.1">
    <property type="nucleotide sequence ID" value="NZ_JARRRY010000001.1"/>
</dbReference>
<comment type="caution">
    <text evidence="3">The sequence shown here is derived from an EMBL/GenBank/DDBJ whole genome shotgun (WGS) entry which is preliminary data.</text>
</comment>
<reference evidence="3 4" key="1">
    <citation type="submission" date="2023-04" db="EMBL/GenBank/DDBJ databases">
        <title>Ectobacillus antri isolated from activated sludge.</title>
        <authorList>
            <person name="Yan P."/>
            <person name="Liu X."/>
        </authorList>
    </citation>
    <scope>NUCLEOTIDE SEQUENCE [LARGE SCALE GENOMIC DNA]</scope>
    <source>
        <strain evidence="3 4">C18H</strain>
    </source>
</reference>
<gene>
    <name evidence="3" type="ORF">P6P90_01520</name>
</gene>
<proteinExistence type="inferred from homology"/>
<organism evidence="3 4">
    <name type="scientific">Ectobacillus antri</name>
    <dbReference type="NCBI Taxonomy" id="2486280"/>
    <lineage>
        <taxon>Bacteria</taxon>
        <taxon>Bacillati</taxon>
        <taxon>Bacillota</taxon>
        <taxon>Bacilli</taxon>
        <taxon>Bacillales</taxon>
        <taxon>Bacillaceae</taxon>
        <taxon>Ectobacillus</taxon>
    </lineage>
</organism>
<name>A0ABT6H2K7_9BACI</name>
<comment type="subcellular location">
    <subcellularLocation>
        <location evidence="2">Cytoplasm</location>
    </subcellularLocation>
</comment>
<dbReference type="EMBL" id="JARULN010000001">
    <property type="protein sequence ID" value="MDG5752681.1"/>
    <property type="molecule type" value="Genomic_DNA"/>
</dbReference>
<keyword evidence="1 2" id="KW-0963">Cytoplasm</keyword>